<dbReference type="InterPro" id="IPR044031">
    <property type="entry name" value="TssC1_N"/>
</dbReference>
<dbReference type="InterPro" id="IPR010269">
    <property type="entry name" value="T6SS_TssC-like"/>
</dbReference>
<protein>
    <submittedName>
        <fullName evidence="3">Type VI secretion system contractile sheath large subunit</fullName>
    </submittedName>
</protein>
<accession>A0ABY3MW55</accession>
<sequence>MSNENSTAIDPEPIGSVPFDIILEQPSYITNLTQLINEKDDSKALQYCIETFVDKHKYSCTSKVRNALLMLIADLDQQINEQVNHIIHHPKLQKLEASWRGLWLLVKQAEGYRSIKIKVLDIRWTEVVKDISKAMEFDQSQLFKKIYSDEYGTPGGEPYGAIIGDYEMSHRVSKTHPTDDISTLAGIAQIAAAAFSPFITSASSDLFGMDDFSGLGLPIDFDKVFSQPEYIKWNTLRASPDTRFIGLTLPKILMRRPYQTKIGSYKGINFNELNAQNAENNLWGNACYAFGCILIREFADIGWFGHIRGAPRNQLSGGIFKELAVDSHDTDSNEMAIKPTTDVIITDAIEKNISELGFIPLCQGYLSPYTTFYNNQSIHKPKKYNTLDANTNAQISSMLQHILCGARISHFIKLMVRDKIGSFISAEKCEDHIRQWLMQYTTGSEDLDWEEQAKYPLKEGYVRVKEHPNKPGHFLCVIHIQPHYQLDQMVSELELVTELASFRK</sequence>
<feature type="domain" description="TssC1 C-terminal" evidence="2">
    <location>
        <begin position="389"/>
        <end position="499"/>
    </location>
</feature>
<name>A0ABY3MW55_9GAMM</name>
<comment type="caution">
    <text evidence="3">The sequence shown here is derived from an EMBL/GenBank/DDBJ whole genome shotgun (WGS) entry which is preliminary data.</text>
</comment>
<dbReference type="Proteomes" id="UP000815846">
    <property type="component" value="Unassembled WGS sequence"/>
</dbReference>
<evidence type="ECO:0000259" key="1">
    <source>
        <dbReference type="Pfam" id="PF05943"/>
    </source>
</evidence>
<reference evidence="3 4" key="1">
    <citation type="submission" date="2019-08" db="EMBL/GenBank/DDBJ databases">
        <title>Microbe sample from Colwellia echini.</title>
        <authorList>
            <person name="Christiansen L."/>
            <person name="Pathiraja D."/>
            <person name="Schultz-Johansen M."/>
            <person name="Choi I.-G."/>
            <person name="Stougaard P."/>
        </authorList>
    </citation>
    <scope>NUCLEOTIDE SEQUENCE [LARGE SCALE GENOMIC DNA]</scope>
    <source>
        <strain evidence="3 4">A3</strain>
    </source>
</reference>
<dbReference type="EMBL" id="PJAI02000010">
    <property type="protein sequence ID" value="TYK65443.1"/>
    <property type="molecule type" value="Genomic_DNA"/>
</dbReference>
<gene>
    <name evidence="3" type="primary">tssC</name>
    <name evidence="3" type="ORF">CWS31_010125</name>
</gene>
<evidence type="ECO:0000313" key="3">
    <source>
        <dbReference type="EMBL" id="TYK65443.1"/>
    </source>
</evidence>
<keyword evidence="4" id="KW-1185">Reference proteome</keyword>
<dbReference type="PANTHER" id="PTHR35565:SF3">
    <property type="entry name" value="TYPE VI SECRETION SYSTEM SHEATH PROTEIN TSSC1"/>
    <property type="match status" value="1"/>
</dbReference>
<dbReference type="InterPro" id="IPR044032">
    <property type="entry name" value="TssC1_C"/>
</dbReference>
<dbReference type="PANTHER" id="PTHR35565">
    <property type="entry name" value="CYTOPLASMIC PROTEIN-RELATED"/>
    <property type="match status" value="1"/>
</dbReference>
<proteinExistence type="predicted"/>
<dbReference type="RefSeq" id="WP_101344963.1">
    <property type="nucleotide sequence ID" value="NZ_PJAI02000010.1"/>
</dbReference>
<organism evidence="3 4">
    <name type="scientific">Colwellia echini</name>
    <dbReference type="NCBI Taxonomy" id="1982103"/>
    <lineage>
        <taxon>Bacteria</taxon>
        <taxon>Pseudomonadati</taxon>
        <taxon>Pseudomonadota</taxon>
        <taxon>Gammaproteobacteria</taxon>
        <taxon>Alteromonadales</taxon>
        <taxon>Colwelliaceae</taxon>
        <taxon>Colwellia</taxon>
    </lineage>
</organism>
<dbReference type="Pfam" id="PF18945">
    <property type="entry name" value="VipB_2"/>
    <property type="match status" value="1"/>
</dbReference>
<feature type="domain" description="TssC1 N-terminal" evidence="1">
    <location>
        <begin position="71"/>
        <end position="379"/>
    </location>
</feature>
<evidence type="ECO:0000313" key="4">
    <source>
        <dbReference type="Proteomes" id="UP000815846"/>
    </source>
</evidence>
<evidence type="ECO:0000259" key="2">
    <source>
        <dbReference type="Pfam" id="PF18945"/>
    </source>
</evidence>
<dbReference type="Pfam" id="PF05943">
    <property type="entry name" value="VipB"/>
    <property type="match status" value="1"/>
</dbReference>
<dbReference type="NCBIfam" id="TIGR03355">
    <property type="entry name" value="VI_chp_2"/>
    <property type="match status" value="1"/>
</dbReference>